<evidence type="ECO:0000313" key="1">
    <source>
        <dbReference type="EMBL" id="QFG74762.1"/>
    </source>
</evidence>
<reference evidence="1" key="1">
    <citation type="journal article" date="2019" name="Philos. Trans. R. Soc. Lond., B, Biol. Sci.">
        <title>Targeted metagenomic recovery of four divergent viruses reveals shared and distinctive characteristics of giant viruses of marine eukaryotes.</title>
        <authorList>
            <person name="Needham D.M."/>
            <person name="Poirier C."/>
            <person name="Hehenberger E."/>
            <person name="Jimenez V."/>
            <person name="Swalwell J.E."/>
            <person name="Santoro A.E."/>
            <person name="Worden A.Z."/>
        </authorList>
    </citation>
    <scope>NUCLEOTIDE SEQUENCE</scope>
    <source>
        <strain evidence="1">MPacV-611</strain>
    </source>
</reference>
<evidence type="ECO:0008006" key="2">
    <source>
        <dbReference type="Google" id="ProtNLM"/>
    </source>
</evidence>
<sequence length="122" mass="14528">MNEFLKELIDKQLKCDEDKKLNVNDMKRICKYTESSLFGQECCLWKGNINNNKSGYINFYFNKKKQALHRLLYINYIGDISNKYLTFSCKNKGMCCNINHIKLKHNDDIIIKKTCNKIIRFD</sequence>
<dbReference type="EMBL" id="MN448290">
    <property type="protein sequence ID" value="QFG74762.1"/>
    <property type="molecule type" value="Genomic_DNA"/>
</dbReference>
<name>A0A5J6VKY0_9VIRU</name>
<protein>
    <recommendedName>
        <fullName evidence="2">HNH nuclease domain-containing protein</fullName>
    </recommendedName>
</protein>
<accession>A0A5J6VKY0</accession>
<proteinExistence type="predicted"/>
<organism evidence="1">
    <name type="scientific">Megaviridae environmental sample</name>
    <dbReference type="NCBI Taxonomy" id="1737588"/>
    <lineage>
        <taxon>Viruses</taxon>
        <taxon>Varidnaviria</taxon>
        <taxon>Bamfordvirae</taxon>
        <taxon>Nucleocytoviricota</taxon>
        <taxon>Megaviricetes</taxon>
        <taxon>Imitervirales</taxon>
        <taxon>Mimiviridae</taxon>
        <taxon>environmental samples</taxon>
    </lineage>
</organism>